<evidence type="ECO:0000256" key="9">
    <source>
        <dbReference type="ARBA" id="ARBA00049243"/>
    </source>
</evidence>
<dbReference type="PANTHER" id="PTHR43880">
    <property type="entry name" value="ALCOHOL DEHYDROGENASE"/>
    <property type="match status" value="1"/>
</dbReference>
<dbReference type="PANTHER" id="PTHR43880:SF12">
    <property type="entry name" value="ALCOHOL DEHYDROGENASE CLASS-3"/>
    <property type="match status" value="1"/>
</dbReference>
<evidence type="ECO:0000256" key="2">
    <source>
        <dbReference type="ARBA" id="ARBA00008072"/>
    </source>
</evidence>
<dbReference type="InterPro" id="IPR002328">
    <property type="entry name" value="ADH_Zn_CS"/>
</dbReference>
<evidence type="ECO:0000256" key="1">
    <source>
        <dbReference type="ARBA" id="ARBA00001947"/>
    </source>
</evidence>
<evidence type="ECO:0000259" key="11">
    <source>
        <dbReference type="SMART" id="SM00829"/>
    </source>
</evidence>
<keyword evidence="4 10" id="KW-0479">Metal-binding</keyword>
<comment type="catalytic activity">
    <reaction evidence="8">
        <text>a secondary alcohol + NAD(+) = a ketone + NADH + H(+)</text>
        <dbReference type="Rhea" id="RHEA:10740"/>
        <dbReference type="ChEBI" id="CHEBI:15378"/>
        <dbReference type="ChEBI" id="CHEBI:17087"/>
        <dbReference type="ChEBI" id="CHEBI:35681"/>
        <dbReference type="ChEBI" id="CHEBI:57540"/>
        <dbReference type="ChEBI" id="CHEBI:57945"/>
        <dbReference type="EC" id="1.1.1.1"/>
    </reaction>
</comment>
<reference evidence="12 13" key="1">
    <citation type="submission" date="2012-08" db="EMBL/GenBank/DDBJ databases">
        <title>Whole genome shotgun sequence of Gordonia rubripertincta NBRC 101908.</title>
        <authorList>
            <person name="Takarada H."/>
            <person name="Hosoyama A."/>
            <person name="Tsuchikane K."/>
            <person name="Katsumata H."/>
            <person name="Baba S."/>
            <person name="Ohji S."/>
            <person name="Yamazaki S."/>
            <person name="Fujita N."/>
        </authorList>
    </citation>
    <scope>NUCLEOTIDE SEQUENCE [LARGE SCALE GENOMIC DNA]</scope>
    <source>
        <strain evidence="12 13">NBRC 101908</strain>
    </source>
</reference>
<dbReference type="InterPro" id="IPR023921">
    <property type="entry name" value="ADH_Zn_actinomycetes"/>
</dbReference>
<dbReference type="Pfam" id="PF00107">
    <property type="entry name" value="ADH_zinc_N"/>
    <property type="match status" value="1"/>
</dbReference>
<dbReference type="NCBIfam" id="TIGR03989">
    <property type="entry name" value="Rxyl_3153"/>
    <property type="match status" value="1"/>
</dbReference>
<keyword evidence="7" id="KW-0520">NAD</keyword>
<name>A0ABQ0HWN3_GORRU</name>
<evidence type="ECO:0000256" key="4">
    <source>
        <dbReference type="ARBA" id="ARBA00022723"/>
    </source>
</evidence>
<comment type="caution">
    <text evidence="12">The sequence shown here is derived from an EMBL/GenBank/DDBJ whole genome shotgun (WGS) entry which is preliminary data.</text>
</comment>
<dbReference type="SUPFAM" id="SSF50129">
    <property type="entry name" value="GroES-like"/>
    <property type="match status" value="2"/>
</dbReference>
<evidence type="ECO:0000256" key="7">
    <source>
        <dbReference type="ARBA" id="ARBA00023027"/>
    </source>
</evidence>
<dbReference type="Gene3D" id="3.90.180.10">
    <property type="entry name" value="Medium-chain alcohol dehydrogenases, catalytic domain"/>
    <property type="match status" value="1"/>
</dbReference>
<dbReference type="Gene3D" id="3.40.50.720">
    <property type="entry name" value="NAD(P)-binding Rossmann-like Domain"/>
    <property type="match status" value="1"/>
</dbReference>
<comment type="similarity">
    <text evidence="2 10">Belongs to the zinc-containing alcohol dehydrogenase family.</text>
</comment>
<keyword evidence="13" id="KW-1185">Reference proteome</keyword>
<dbReference type="CDD" id="cd08279">
    <property type="entry name" value="Zn_ADH_class_III"/>
    <property type="match status" value="1"/>
</dbReference>
<dbReference type="Pfam" id="PF08240">
    <property type="entry name" value="ADH_N"/>
    <property type="match status" value="1"/>
</dbReference>
<evidence type="ECO:0000256" key="5">
    <source>
        <dbReference type="ARBA" id="ARBA00022833"/>
    </source>
</evidence>
<evidence type="ECO:0000256" key="3">
    <source>
        <dbReference type="ARBA" id="ARBA00013190"/>
    </source>
</evidence>
<evidence type="ECO:0000313" key="12">
    <source>
        <dbReference type="EMBL" id="GAB86671.1"/>
    </source>
</evidence>
<evidence type="ECO:0000313" key="13">
    <source>
        <dbReference type="Proteomes" id="UP000010744"/>
    </source>
</evidence>
<dbReference type="EMBL" id="BAHB01000077">
    <property type="protein sequence ID" value="GAB86671.1"/>
    <property type="molecule type" value="Genomic_DNA"/>
</dbReference>
<dbReference type="InterPro" id="IPR013154">
    <property type="entry name" value="ADH-like_N"/>
</dbReference>
<dbReference type="InterPro" id="IPR020843">
    <property type="entry name" value="ER"/>
</dbReference>
<keyword evidence="6" id="KW-0560">Oxidoreductase</keyword>
<evidence type="ECO:0000256" key="6">
    <source>
        <dbReference type="ARBA" id="ARBA00023002"/>
    </source>
</evidence>
<dbReference type="SUPFAM" id="SSF51735">
    <property type="entry name" value="NAD(P)-binding Rossmann-fold domains"/>
    <property type="match status" value="1"/>
</dbReference>
<dbReference type="SMART" id="SM00829">
    <property type="entry name" value="PKS_ER"/>
    <property type="match status" value="1"/>
</dbReference>
<dbReference type="PROSITE" id="PS00059">
    <property type="entry name" value="ADH_ZINC"/>
    <property type="match status" value="1"/>
</dbReference>
<proteinExistence type="inferred from homology"/>
<sequence>MIMETKAAVLWERNAAWQIETIELDAPKEQEVLVELHASGMCHSDEHIVTGDMPFRLPCIGGHEGAGVVKQVGSHVSWLQPGDHVVFGFIPSCGRCPSCSNGHQSLCDLGAKIYSGNQIQDDTARHHIAGEDLALACGVGSFAHHTVVNEASCIKIEPHHPLDRACLLGCGFITGWGSSVYTADVQPGENVVVAGVGGIGAAAVQGAKLSGARTITVIDPSEHKQEIALSMGATHVAKSWDEAPAVVAEATWHRGADKFICAMGVGEGRLIAKALAMTAKRGRLVVTNIHPMLEREVSVNLMDLTLQEKQIVGSLYGSANPRADIPKILELWSGGFVDLDAMVTCSYPLEGVNDGYDDMRAGKNVRGILRYPAADADGAAALESATAGV</sequence>
<protein>
    <recommendedName>
        <fullName evidence="3">alcohol dehydrogenase</fullName>
        <ecNumber evidence="3">1.1.1.1</ecNumber>
    </recommendedName>
</protein>
<comment type="catalytic activity">
    <reaction evidence="9">
        <text>a primary alcohol + NAD(+) = an aldehyde + NADH + H(+)</text>
        <dbReference type="Rhea" id="RHEA:10736"/>
        <dbReference type="ChEBI" id="CHEBI:15378"/>
        <dbReference type="ChEBI" id="CHEBI:15734"/>
        <dbReference type="ChEBI" id="CHEBI:17478"/>
        <dbReference type="ChEBI" id="CHEBI:57540"/>
        <dbReference type="ChEBI" id="CHEBI:57945"/>
        <dbReference type="EC" id="1.1.1.1"/>
    </reaction>
</comment>
<comment type="cofactor">
    <cofactor evidence="1 10">
        <name>Zn(2+)</name>
        <dbReference type="ChEBI" id="CHEBI:29105"/>
    </cofactor>
</comment>
<keyword evidence="5 10" id="KW-0862">Zinc</keyword>
<gene>
    <name evidence="12" type="ORF">GORBP_077_00990</name>
</gene>
<dbReference type="InterPro" id="IPR013149">
    <property type="entry name" value="ADH-like_C"/>
</dbReference>
<evidence type="ECO:0000256" key="10">
    <source>
        <dbReference type="RuleBase" id="RU361277"/>
    </source>
</evidence>
<dbReference type="Proteomes" id="UP000010744">
    <property type="component" value="Unassembled WGS sequence"/>
</dbReference>
<dbReference type="EC" id="1.1.1.1" evidence="3"/>
<accession>A0ABQ0HWN3</accession>
<dbReference type="InterPro" id="IPR036291">
    <property type="entry name" value="NAD(P)-bd_dom_sf"/>
</dbReference>
<feature type="domain" description="Enoyl reductase (ER)" evidence="11">
    <location>
        <begin position="12"/>
        <end position="369"/>
    </location>
</feature>
<evidence type="ECO:0000256" key="8">
    <source>
        <dbReference type="ARBA" id="ARBA00049164"/>
    </source>
</evidence>
<organism evidence="12 13">
    <name type="scientific">Gordonia rubripertincta NBRC 101908</name>
    <dbReference type="NCBI Taxonomy" id="1077975"/>
    <lineage>
        <taxon>Bacteria</taxon>
        <taxon>Bacillati</taxon>
        <taxon>Actinomycetota</taxon>
        <taxon>Actinomycetes</taxon>
        <taxon>Mycobacteriales</taxon>
        <taxon>Gordoniaceae</taxon>
        <taxon>Gordonia</taxon>
    </lineage>
</organism>
<dbReference type="InterPro" id="IPR011032">
    <property type="entry name" value="GroES-like_sf"/>
</dbReference>